<keyword evidence="2" id="KW-1185">Reference proteome</keyword>
<protein>
    <recommendedName>
        <fullName evidence="3">ESAT-6-like protein</fullName>
    </recommendedName>
</protein>
<dbReference type="Pfam" id="PF06013">
    <property type="entry name" value="WXG100"/>
    <property type="match status" value="1"/>
</dbReference>
<name>K0ENM5_NOCB7</name>
<dbReference type="HOGENOM" id="CLU_151185_4_0_11"/>
<dbReference type="EMBL" id="CP003876">
    <property type="protein sequence ID" value="AFT98509.1"/>
    <property type="molecule type" value="Genomic_DNA"/>
</dbReference>
<dbReference type="STRING" id="1133849.O3I_002735"/>
<evidence type="ECO:0000313" key="1">
    <source>
        <dbReference type="EMBL" id="AFT98509.1"/>
    </source>
</evidence>
<gene>
    <name evidence="1" type="ORF">O3I_002735</name>
</gene>
<dbReference type="KEGG" id="nbr:O3I_002735"/>
<sequence>MAEQYRADLAHIEAVTAKLGGLDEFVTETLREVEERIAAVQRNWSGKSADAHATAHAEWTTAAGEIAAGLAKMHQAAAAARTSYADGTVTILSALGRGGPAQ</sequence>
<dbReference type="Proteomes" id="UP000006304">
    <property type="component" value="Chromosome"/>
</dbReference>
<evidence type="ECO:0008006" key="3">
    <source>
        <dbReference type="Google" id="ProtNLM"/>
    </source>
</evidence>
<dbReference type="eggNOG" id="COG4842">
    <property type="taxonomic scope" value="Bacteria"/>
</dbReference>
<dbReference type="InterPro" id="IPR036689">
    <property type="entry name" value="ESAT-6-like_sf"/>
</dbReference>
<reference evidence="1 2" key="1">
    <citation type="journal article" date="2012" name="J. Bacteriol.">
        <title>Complete genome sequence of Nocardia brasiliensis HUJEG-1.</title>
        <authorList>
            <person name="Vera-Cabrera L."/>
            <person name="Ortiz-Lopez R."/>
            <person name="Elizondo-Gonzalez R."/>
            <person name="Perez-Maya A.A."/>
            <person name="Ocampo-Candiani J."/>
        </authorList>
    </citation>
    <scope>NUCLEOTIDE SEQUENCE [LARGE SCALE GENOMIC DNA]</scope>
    <source>
        <strain evidence="2">ATCC 700358</strain>
    </source>
</reference>
<dbReference type="Gene3D" id="1.10.287.1060">
    <property type="entry name" value="ESAT-6-like"/>
    <property type="match status" value="1"/>
</dbReference>
<dbReference type="AlphaFoldDB" id="K0ENM5"/>
<organism evidence="1 2">
    <name type="scientific">Nocardia brasiliensis (strain ATCC 700358 / HUJEG-1)</name>
    <dbReference type="NCBI Taxonomy" id="1133849"/>
    <lineage>
        <taxon>Bacteria</taxon>
        <taxon>Bacillati</taxon>
        <taxon>Actinomycetota</taxon>
        <taxon>Actinomycetes</taxon>
        <taxon>Mycobacteriales</taxon>
        <taxon>Nocardiaceae</taxon>
        <taxon>Nocardia</taxon>
    </lineage>
</organism>
<dbReference type="RefSeq" id="WP_014981371.1">
    <property type="nucleotide sequence ID" value="NC_018681.1"/>
</dbReference>
<dbReference type="SUPFAM" id="SSF140453">
    <property type="entry name" value="EsxAB dimer-like"/>
    <property type="match status" value="1"/>
</dbReference>
<evidence type="ECO:0000313" key="2">
    <source>
        <dbReference type="Proteomes" id="UP000006304"/>
    </source>
</evidence>
<dbReference type="InterPro" id="IPR010310">
    <property type="entry name" value="T7SS_ESAT-6-like"/>
</dbReference>
<proteinExistence type="predicted"/>
<accession>K0ENM5</accession>